<evidence type="ECO:0008006" key="4">
    <source>
        <dbReference type="Google" id="ProtNLM"/>
    </source>
</evidence>
<protein>
    <recommendedName>
        <fullName evidence="4">Transporter</fullName>
    </recommendedName>
</protein>
<keyword evidence="1" id="KW-0812">Transmembrane</keyword>
<evidence type="ECO:0000313" key="2">
    <source>
        <dbReference type="EMBL" id="MCQ5120805.1"/>
    </source>
</evidence>
<dbReference type="Proteomes" id="UP001524435">
    <property type="component" value="Unassembled WGS sequence"/>
</dbReference>
<name>A0ABT1SJE0_9FIRM</name>
<accession>A0ABT1SJE0</accession>
<organism evidence="2 3">
    <name type="scientific">Massilicoli timonensis</name>
    <dbReference type="NCBI Taxonomy" id="2015901"/>
    <lineage>
        <taxon>Bacteria</taxon>
        <taxon>Bacillati</taxon>
        <taxon>Bacillota</taxon>
        <taxon>Erysipelotrichia</taxon>
        <taxon>Erysipelotrichales</taxon>
        <taxon>Erysipelotrichaceae</taxon>
        <taxon>Massilicoli</taxon>
    </lineage>
</organism>
<comment type="caution">
    <text evidence="2">The sequence shown here is derived from an EMBL/GenBank/DDBJ whole genome shotgun (WGS) entry which is preliminary data.</text>
</comment>
<proteinExistence type="predicted"/>
<evidence type="ECO:0000256" key="1">
    <source>
        <dbReference type="SAM" id="Phobius"/>
    </source>
</evidence>
<dbReference type="EMBL" id="JANGCH010000001">
    <property type="protein sequence ID" value="MCQ5120805.1"/>
    <property type="molecule type" value="Genomic_DNA"/>
</dbReference>
<feature type="transmembrane region" description="Helical" evidence="1">
    <location>
        <begin position="21"/>
        <end position="41"/>
    </location>
</feature>
<dbReference type="RefSeq" id="WP_256197251.1">
    <property type="nucleotide sequence ID" value="NZ_JANGCH010000001.1"/>
</dbReference>
<feature type="transmembrane region" description="Helical" evidence="1">
    <location>
        <begin position="56"/>
        <end position="77"/>
    </location>
</feature>
<reference evidence="2 3" key="1">
    <citation type="submission" date="2022-06" db="EMBL/GenBank/DDBJ databases">
        <title>Isolation of gut microbiota from human fecal samples.</title>
        <authorList>
            <person name="Pamer E.G."/>
            <person name="Barat B."/>
            <person name="Waligurski E."/>
            <person name="Medina S."/>
            <person name="Paddock L."/>
            <person name="Mostad J."/>
        </authorList>
    </citation>
    <scope>NUCLEOTIDE SEQUENCE [LARGE SCALE GENOMIC DNA]</scope>
    <source>
        <strain evidence="2 3">DFI.6.1</strain>
    </source>
</reference>
<evidence type="ECO:0000313" key="3">
    <source>
        <dbReference type="Proteomes" id="UP001524435"/>
    </source>
</evidence>
<feature type="transmembrane region" description="Helical" evidence="1">
    <location>
        <begin position="107"/>
        <end position="124"/>
    </location>
</feature>
<keyword evidence="1" id="KW-0472">Membrane</keyword>
<sequence>MRNYDKFQLWLRDLIYRICDYLIYILVFSIFIAIIMTLFALPEQLHALLDFNSESLIGFLQYAINMLIAVEMIHVVCKPSLDSVVEVLIIAVTREVIINHFSTFETLIAILALAVLFMIRKFLFIKQIDKEETQPNA</sequence>
<keyword evidence="3" id="KW-1185">Reference proteome</keyword>
<gene>
    <name evidence="2" type="ORF">NE663_00850</name>
</gene>
<keyword evidence="1" id="KW-1133">Transmembrane helix</keyword>